<reference evidence="2 3" key="1">
    <citation type="submission" date="2016-10" db="EMBL/GenBank/DDBJ databases">
        <authorList>
            <person name="de Groot N.N."/>
        </authorList>
    </citation>
    <scope>NUCLEOTIDE SEQUENCE [LARGE SCALE GENOMIC DNA]</scope>
    <source>
        <strain evidence="2 3">DSM 21650</strain>
    </source>
</reference>
<keyword evidence="3" id="KW-1185">Reference proteome</keyword>
<dbReference type="EMBL" id="FNQE01000020">
    <property type="protein sequence ID" value="SDZ12229.1"/>
    <property type="molecule type" value="Genomic_DNA"/>
</dbReference>
<dbReference type="RefSeq" id="WP_091730382.1">
    <property type="nucleotide sequence ID" value="NZ_FNQE01000020.1"/>
</dbReference>
<keyword evidence="1" id="KW-0732">Signal</keyword>
<gene>
    <name evidence="2" type="ORF">SAMN05660462_01924</name>
</gene>
<dbReference type="AlphaFoldDB" id="A0A1H3QHR1"/>
<feature type="signal peptide" evidence="1">
    <location>
        <begin position="1"/>
        <end position="23"/>
    </location>
</feature>
<protein>
    <submittedName>
        <fullName evidence="2">Uncharacterized protein</fullName>
    </submittedName>
</protein>
<evidence type="ECO:0000256" key="1">
    <source>
        <dbReference type="SAM" id="SignalP"/>
    </source>
</evidence>
<dbReference type="STRING" id="415015.SAMN05660462_01924"/>
<evidence type="ECO:0000313" key="3">
    <source>
        <dbReference type="Proteomes" id="UP000198625"/>
    </source>
</evidence>
<evidence type="ECO:0000313" key="2">
    <source>
        <dbReference type="EMBL" id="SDZ12229.1"/>
    </source>
</evidence>
<feature type="chain" id="PRO_5011507622" evidence="1">
    <location>
        <begin position="24"/>
        <end position="505"/>
    </location>
</feature>
<dbReference type="Proteomes" id="UP000198625">
    <property type="component" value="Unassembled WGS sequence"/>
</dbReference>
<organism evidence="2 3">
    <name type="scientific">Proteiniborus ethanoligenes</name>
    <dbReference type="NCBI Taxonomy" id="415015"/>
    <lineage>
        <taxon>Bacteria</taxon>
        <taxon>Bacillati</taxon>
        <taxon>Bacillota</taxon>
        <taxon>Clostridia</taxon>
        <taxon>Eubacteriales</taxon>
        <taxon>Proteiniborus</taxon>
    </lineage>
</organism>
<sequence>MKRHSLMFFLTVLLIFTISIANADEAHSGYWERVNTIDEKKYFNEELVDKNYWSANFGGFNGNSEFTTTYVGPNEEDDYAPRPKNGESATVTSTISVPPQYFNGGEKLNLNINLEISSSNQHFFDFRGDASARFDEPGVPIGHVTGGAINFTVKDENGDNFDFAVWLYGPTNWRFKEYGNQPKQSVVASAEAPYGREEGEKISIYTQAGMGNLRCRTEYVYVWHVEGKAPKSTDNKGVDSGNKIKDTLKWAIPAGVLIGGGGYGASRIRKRKKNGPNIDQLRDKRNKLRKKAKEGNEYAGKMAEAYDDVIEGIEWNDGVRFGDEHRIRRLSRMYTKFMNGDIGENAAPDELGKLESETSMERFKRNRENWKQTNKDGTEKTFEEVARGDSAKAVIVRAGIDYLTGGASEAMFGGAEAYYTTKDAIIEEGRDGVEAIGKAVTNYGIGKVTDKAIKTTVNKGTGKFLSESTREVNKAVTGFAEKSATGFTTNEAKSLVWDLEKSIRK</sequence>
<name>A0A1H3QHR1_9FIRM</name>
<accession>A0A1H3QHR1</accession>
<proteinExistence type="predicted"/>